<accession>A0A067M207</accession>
<dbReference type="EMBL" id="KL198177">
    <property type="protein sequence ID" value="KDQ05872.1"/>
    <property type="molecule type" value="Genomic_DNA"/>
</dbReference>
<feature type="compositionally biased region" description="Polar residues" evidence="1">
    <location>
        <begin position="45"/>
        <end position="56"/>
    </location>
</feature>
<sequence length="151" mass="16405">MSPPPLPSRSSSAPAAKMQARRRSGRITHPARPRGASPLLAAQNARRSSQTNSSRPPASHDAPPLPVARYGRPGSEADTMDTSAEDFSNELNDVILNLKVRRQASLHPILLLVLMPHLPHSTVPEATLKAFLRRKRGSIYLACLLLLPNLS</sequence>
<gene>
    <name evidence="2" type="ORF">BOTBODRAFT_287885</name>
</gene>
<evidence type="ECO:0000256" key="1">
    <source>
        <dbReference type="SAM" id="MobiDB-lite"/>
    </source>
</evidence>
<feature type="region of interest" description="Disordered" evidence="1">
    <location>
        <begin position="1"/>
        <end position="82"/>
    </location>
</feature>
<protein>
    <submittedName>
        <fullName evidence="2">Uncharacterized protein</fullName>
    </submittedName>
</protein>
<evidence type="ECO:0000313" key="3">
    <source>
        <dbReference type="Proteomes" id="UP000027195"/>
    </source>
</evidence>
<evidence type="ECO:0000313" key="2">
    <source>
        <dbReference type="EMBL" id="KDQ05872.1"/>
    </source>
</evidence>
<dbReference type="InParanoid" id="A0A067M207"/>
<dbReference type="HOGENOM" id="CLU_1731158_0_0_1"/>
<keyword evidence="3" id="KW-1185">Reference proteome</keyword>
<proteinExistence type="predicted"/>
<dbReference type="AlphaFoldDB" id="A0A067M207"/>
<dbReference type="Proteomes" id="UP000027195">
    <property type="component" value="Unassembled WGS sequence"/>
</dbReference>
<organism evidence="2 3">
    <name type="scientific">Botryobasidium botryosum (strain FD-172 SS1)</name>
    <dbReference type="NCBI Taxonomy" id="930990"/>
    <lineage>
        <taxon>Eukaryota</taxon>
        <taxon>Fungi</taxon>
        <taxon>Dikarya</taxon>
        <taxon>Basidiomycota</taxon>
        <taxon>Agaricomycotina</taxon>
        <taxon>Agaricomycetes</taxon>
        <taxon>Cantharellales</taxon>
        <taxon>Botryobasidiaceae</taxon>
        <taxon>Botryobasidium</taxon>
    </lineage>
</organism>
<name>A0A067M207_BOTB1</name>
<feature type="compositionally biased region" description="Basic residues" evidence="1">
    <location>
        <begin position="19"/>
        <end position="32"/>
    </location>
</feature>
<reference evidence="3" key="1">
    <citation type="journal article" date="2014" name="Proc. Natl. Acad. Sci. U.S.A.">
        <title>Extensive sampling of basidiomycete genomes demonstrates inadequacy of the white-rot/brown-rot paradigm for wood decay fungi.</title>
        <authorList>
            <person name="Riley R."/>
            <person name="Salamov A.A."/>
            <person name="Brown D.W."/>
            <person name="Nagy L.G."/>
            <person name="Floudas D."/>
            <person name="Held B.W."/>
            <person name="Levasseur A."/>
            <person name="Lombard V."/>
            <person name="Morin E."/>
            <person name="Otillar R."/>
            <person name="Lindquist E.A."/>
            <person name="Sun H."/>
            <person name="LaButti K.M."/>
            <person name="Schmutz J."/>
            <person name="Jabbour D."/>
            <person name="Luo H."/>
            <person name="Baker S.E."/>
            <person name="Pisabarro A.G."/>
            <person name="Walton J.D."/>
            <person name="Blanchette R.A."/>
            <person name="Henrissat B."/>
            <person name="Martin F."/>
            <person name="Cullen D."/>
            <person name="Hibbett D.S."/>
            <person name="Grigoriev I.V."/>
        </authorList>
    </citation>
    <scope>NUCLEOTIDE SEQUENCE [LARGE SCALE GENOMIC DNA]</scope>
    <source>
        <strain evidence="3">FD-172 SS1</strain>
    </source>
</reference>